<feature type="transmembrane region" description="Helical" evidence="1">
    <location>
        <begin position="47"/>
        <end position="67"/>
    </location>
</feature>
<evidence type="ECO:0000313" key="2">
    <source>
        <dbReference type="EMBL" id="TGO77229.1"/>
    </source>
</evidence>
<feature type="transmembrane region" description="Helical" evidence="1">
    <location>
        <begin position="7"/>
        <end position="27"/>
    </location>
</feature>
<organism evidence="2 3">
    <name type="scientific">Botrytis elliptica</name>
    <dbReference type="NCBI Taxonomy" id="278938"/>
    <lineage>
        <taxon>Eukaryota</taxon>
        <taxon>Fungi</taxon>
        <taxon>Dikarya</taxon>
        <taxon>Ascomycota</taxon>
        <taxon>Pezizomycotina</taxon>
        <taxon>Leotiomycetes</taxon>
        <taxon>Helotiales</taxon>
        <taxon>Sclerotiniaceae</taxon>
        <taxon>Botrytis</taxon>
    </lineage>
</organism>
<keyword evidence="3" id="KW-1185">Reference proteome</keyword>
<protein>
    <submittedName>
        <fullName evidence="2">Uncharacterized protein</fullName>
    </submittedName>
</protein>
<dbReference type="Proteomes" id="UP000297229">
    <property type="component" value="Unassembled WGS sequence"/>
</dbReference>
<sequence length="217" mass="24568">MSQSTYIVFGTIFFDTFSTLFSAYQVFLRISIYHPTSEGLNFWIKQLLVLAIEMAVLSISNCIVPWYEAQQERWRMSTDPLADKEFQIQANASEFVKRACQNGDLNHQLSHISEPLELQLEDNQGVQGKDDEYQALCSDISDAVEDLENIISQTGDSGVSNAHDLDTLWGLIERSKWAVESEDGVKEIHGDEIDEEEWSILGESVVLVHRNEGNMSS</sequence>
<dbReference type="AlphaFoldDB" id="A0A4Z1JTT5"/>
<evidence type="ECO:0000256" key="1">
    <source>
        <dbReference type="SAM" id="Phobius"/>
    </source>
</evidence>
<keyword evidence="1" id="KW-0472">Membrane</keyword>
<proteinExistence type="predicted"/>
<keyword evidence="1" id="KW-0812">Transmembrane</keyword>
<gene>
    <name evidence="2" type="ORF">BELL_0117g00130</name>
</gene>
<accession>A0A4Z1JTT5</accession>
<comment type="caution">
    <text evidence="2">The sequence shown here is derived from an EMBL/GenBank/DDBJ whole genome shotgun (WGS) entry which is preliminary data.</text>
</comment>
<name>A0A4Z1JTT5_9HELO</name>
<dbReference type="EMBL" id="PQXM01000116">
    <property type="protein sequence ID" value="TGO77229.1"/>
    <property type="molecule type" value="Genomic_DNA"/>
</dbReference>
<evidence type="ECO:0000313" key="3">
    <source>
        <dbReference type="Proteomes" id="UP000297229"/>
    </source>
</evidence>
<keyword evidence="1" id="KW-1133">Transmembrane helix</keyword>
<reference evidence="2 3" key="1">
    <citation type="submission" date="2017-12" db="EMBL/GenBank/DDBJ databases">
        <title>Comparative genomics of Botrytis spp.</title>
        <authorList>
            <person name="Valero-Jimenez C.A."/>
            <person name="Tapia P."/>
            <person name="Veloso J."/>
            <person name="Silva-Moreno E."/>
            <person name="Staats M."/>
            <person name="Valdes J.H."/>
            <person name="Van Kan J.A.L."/>
        </authorList>
    </citation>
    <scope>NUCLEOTIDE SEQUENCE [LARGE SCALE GENOMIC DNA]</scope>
    <source>
        <strain evidence="2 3">Be9601</strain>
    </source>
</reference>